<evidence type="ECO:0000256" key="1">
    <source>
        <dbReference type="ARBA" id="ARBA00011764"/>
    </source>
</evidence>
<organism evidence="8 9">
    <name type="scientific">Galleria mellonella</name>
    <name type="common">Greater wax moth</name>
    <dbReference type="NCBI Taxonomy" id="7137"/>
    <lineage>
        <taxon>Eukaryota</taxon>
        <taxon>Metazoa</taxon>
        <taxon>Ecdysozoa</taxon>
        <taxon>Arthropoda</taxon>
        <taxon>Hexapoda</taxon>
        <taxon>Insecta</taxon>
        <taxon>Pterygota</taxon>
        <taxon>Neoptera</taxon>
        <taxon>Endopterygota</taxon>
        <taxon>Lepidoptera</taxon>
        <taxon>Glossata</taxon>
        <taxon>Ditrysia</taxon>
        <taxon>Pyraloidea</taxon>
        <taxon>Pyralidae</taxon>
        <taxon>Galleriinae</taxon>
        <taxon>Galleria</taxon>
    </lineage>
</organism>
<evidence type="ECO:0000313" key="10">
    <source>
        <dbReference type="RefSeq" id="XP_052748897.1"/>
    </source>
</evidence>
<dbReference type="Proteomes" id="UP001652740">
    <property type="component" value="Unplaced"/>
</dbReference>
<feature type="domain" description="Myb/SANT-like DNA-binding" evidence="7">
    <location>
        <begin position="8"/>
        <end position="79"/>
    </location>
</feature>
<evidence type="ECO:0000256" key="3">
    <source>
        <dbReference type="ARBA" id="ARBA00023015"/>
    </source>
</evidence>
<dbReference type="RefSeq" id="XP_052747823.1">
    <property type="nucleotide sequence ID" value="XM_052891863.1"/>
</dbReference>
<protein>
    <recommendedName>
        <fullName evidence="2">Regulatory protein zeste</fullName>
    </recommendedName>
</protein>
<keyword evidence="8" id="KW-1185">Reference proteome</keyword>
<keyword evidence="4" id="KW-0804">Transcription</keyword>
<reference evidence="9 10" key="1">
    <citation type="submission" date="2025-05" db="UniProtKB">
        <authorList>
            <consortium name="RefSeq"/>
        </authorList>
    </citation>
    <scope>IDENTIFICATION</scope>
    <source>
        <tissue evidence="9 10">Whole larvae</tissue>
    </source>
</reference>
<dbReference type="GeneID" id="128200013"/>
<dbReference type="RefSeq" id="XP_052748897.1">
    <property type="nucleotide sequence ID" value="XM_052892937.1"/>
</dbReference>
<evidence type="ECO:0000256" key="2">
    <source>
        <dbReference type="ARBA" id="ARBA00016807"/>
    </source>
</evidence>
<dbReference type="InterPro" id="IPR028002">
    <property type="entry name" value="Myb_DNA-bind_5"/>
</dbReference>
<dbReference type="Pfam" id="PF13873">
    <property type="entry name" value="Myb_DNA-bind_5"/>
    <property type="match status" value="1"/>
</dbReference>
<gene>
    <name evidence="9" type="primary">LOC128200013</name>
    <name evidence="10" type="synonym">LOC128200228</name>
    <name evidence="11" type="synonym">LOC128201786</name>
</gene>
<evidence type="ECO:0000256" key="6">
    <source>
        <dbReference type="SAM" id="MobiDB-lite"/>
    </source>
</evidence>
<dbReference type="RefSeq" id="XP_052755694.1">
    <property type="nucleotide sequence ID" value="XM_052899734.1"/>
</dbReference>
<name>A0ABM3M8U2_GALME</name>
<proteinExistence type="predicted"/>
<dbReference type="PANTHER" id="PTHR23098">
    <property type="entry name" value="AGAP001331-PA-RELATED"/>
    <property type="match status" value="1"/>
</dbReference>
<evidence type="ECO:0000313" key="8">
    <source>
        <dbReference type="Proteomes" id="UP001652740"/>
    </source>
</evidence>
<feature type="compositionally biased region" description="Low complexity" evidence="6">
    <location>
        <begin position="261"/>
        <end position="271"/>
    </location>
</feature>
<feature type="compositionally biased region" description="Basic residues" evidence="6">
    <location>
        <begin position="247"/>
        <end position="260"/>
    </location>
</feature>
<evidence type="ECO:0000256" key="4">
    <source>
        <dbReference type="ARBA" id="ARBA00023163"/>
    </source>
</evidence>
<comment type="subunit">
    <text evidence="1">Self-associates forming complexes of several hundred monomers.</text>
</comment>
<feature type="compositionally biased region" description="Pro residues" evidence="6">
    <location>
        <begin position="218"/>
        <end position="237"/>
    </location>
</feature>
<evidence type="ECO:0000313" key="9">
    <source>
        <dbReference type="RefSeq" id="XP_052747823.1"/>
    </source>
</evidence>
<evidence type="ECO:0000256" key="5">
    <source>
        <dbReference type="ARBA" id="ARBA00025466"/>
    </source>
</evidence>
<sequence length="326" mass="36623">MSRSAVPSQEQLEMLVECMEEQRWLATGHARTANARDRTKVAWGDIAVKLNSDGRGCLKTWQQWSKYWKDKKAATKRKASLLRVARQKTGGGAVEELALSVVEERIINIMGGEGFAHGDRELEINPFHESSEDHPNRKELEEAISLNIPSASTSDVDSSISILQSITVEPGTIPILATGTEESTPSIPDPQPGPSWRRDNLESIPQYPAEQQMYDNRPTPPPPSSPPPPPQPPPPPTTSRRSATLSPRRRLTAPRRRLLRRSPPSQRQSQLRSLTERFVAIEERRVETERILAENQRALVHALQQISDAWLRQSQSLSDLVQKIKK</sequence>
<dbReference type="PANTHER" id="PTHR23098:SF16">
    <property type="entry name" value="REGULATORY PROTEIN ZESTE"/>
    <property type="match status" value="1"/>
</dbReference>
<comment type="function">
    <text evidence="5">Involved in transvection phenomena (= synapsis-dependent gene expression), where the synaptic pairing of chromosomes carrying genes with which zeste interacts influences the expression of these genes. Zeste binds to DNA and stimulates transcription from a nearby promoter.</text>
</comment>
<feature type="region of interest" description="Disordered" evidence="6">
    <location>
        <begin position="177"/>
        <end position="271"/>
    </location>
</feature>
<keyword evidence="3" id="KW-0805">Transcription regulation</keyword>
<accession>A0ABM3M8U2</accession>
<evidence type="ECO:0000259" key="7">
    <source>
        <dbReference type="Pfam" id="PF13873"/>
    </source>
</evidence>
<evidence type="ECO:0000313" key="11">
    <source>
        <dbReference type="RefSeq" id="XP_052755694.1"/>
    </source>
</evidence>